<comment type="subcellular location">
    <subcellularLocation>
        <location evidence="1">Cell membrane</location>
        <topology evidence="1">Multi-pass membrane protein</topology>
    </subcellularLocation>
</comment>
<dbReference type="InterPro" id="IPR011701">
    <property type="entry name" value="MFS"/>
</dbReference>
<dbReference type="InterPro" id="IPR005829">
    <property type="entry name" value="Sugar_transporter_CS"/>
</dbReference>
<evidence type="ECO:0000256" key="6">
    <source>
        <dbReference type="SAM" id="Phobius"/>
    </source>
</evidence>
<evidence type="ECO:0000313" key="8">
    <source>
        <dbReference type="EMBL" id="SMY07886.1"/>
    </source>
</evidence>
<feature type="transmembrane region" description="Helical" evidence="6">
    <location>
        <begin position="293"/>
        <end position="314"/>
    </location>
</feature>
<feature type="transmembrane region" description="Helical" evidence="6">
    <location>
        <begin position="191"/>
        <end position="217"/>
    </location>
</feature>
<evidence type="ECO:0000256" key="5">
    <source>
        <dbReference type="ARBA" id="ARBA00023136"/>
    </source>
</evidence>
<evidence type="ECO:0000256" key="1">
    <source>
        <dbReference type="ARBA" id="ARBA00004651"/>
    </source>
</evidence>
<dbReference type="Pfam" id="PF07690">
    <property type="entry name" value="MFS_1"/>
    <property type="match status" value="1"/>
</dbReference>
<dbReference type="GO" id="GO:0022857">
    <property type="term" value="F:transmembrane transporter activity"/>
    <property type="evidence" value="ECO:0007669"/>
    <property type="project" value="InterPro"/>
</dbReference>
<dbReference type="Proteomes" id="UP000201613">
    <property type="component" value="Unassembled WGS sequence"/>
</dbReference>
<keyword evidence="2" id="KW-1003">Cell membrane</keyword>
<evidence type="ECO:0000259" key="7">
    <source>
        <dbReference type="PROSITE" id="PS50850"/>
    </source>
</evidence>
<feature type="transmembrane region" description="Helical" evidence="6">
    <location>
        <begin position="237"/>
        <end position="256"/>
    </location>
</feature>
<accession>A0A238LFZ7</accession>
<evidence type="ECO:0000256" key="3">
    <source>
        <dbReference type="ARBA" id="ARBA00022692"/>
    </source>
</evidence>
<keyword evidence="3 6" id="KW-0812">Transmembrane</keyword>
<keyword evidence="5 6" id="KW-0472">Membrane</keyword>
<evidence type="ECO:0000256" key="2">
    <source>
        <dbReference type="ARBA" id="ARBA00022475"/>
    </source>
</evidence>
<proteinExistence type="predicted"/>
<dbReference type="InterPro" id="IPR050189">
    <property type="entry name" value="MFS_Efflux_Transporters"/>
</dbReference>
<dbReference type="InterPro" id="IPR036259">
    <property type="entry name" value="MFS_trans_sf"/>
</dbReference>
<keyword evidence="4 6" id="KW-1133">Transmembrane helix</keyword>
<keyword evidence="9" id="KW-1185">Reference proteome</keyword>
<feature type="transmembrane region" description="Helical" evidence="6">
    <location>
        <begin position="120"/>
        <end position="146"/>
    </location>
</feature>
<feature type="transmembrane region" description="Helical" evidence="6">
    <location>
        <begin position="62"/>
        <end position="81"/>
    </location>
</feature>
<feature type="transmembrane region" description="Helical" evidence="6">
    <location>
        <begin position="356"/>
        <end position="378"/>
    </location>
</feature>
<feature type="transmembrane region" description="Helical" evidence="6">
    <location>
        <begin position="268"/>
        <end position="287"/>
    </location>
</feature>
<sequence>MLTSLTAMSMDAVLPGLRAIGLELGAAPPLSTQSIISLFILGMAFGEIAIGPISDAIGRKPALFLGLGLYLAGTLLALFAGSIEVLVLGRFLQGVGVAGPKIATRAMIRDQFEGDAMARVMSMIFSIIIFVPMLAPFLGQGVILLAGWRPIFAAYLAFALTLGLWVALRQPETLPQARRVPLRLLPLARNAGHILASGRVSALILATGLVFGTQLLFLSTAVDLFYDAYAISTGFPVYFAVIAAATGLASFLNGSLVSRFGMNRMARAGFYGLTGSGVLLAVASFSHDGSPPLAVFMGLCFGSFFAIGVLFGNLNAMAMQSLGRMAGLGASLIASGSSLVAALFAMGLGAAYDGQALYLAIGFAVSGAVGLALAEYALQADTTPIQPIK</sequence>
<feature type="transmembrane region" description="Helical" evidence="6">
    <location>
        <begin position="326"/>
        <end position="350"/>
    </location>
</feature>
<dbReference type="PROSITE" id="PS00216">
    <property type="entry name" value="SUGAR_TRANSPORT_1"/>
    <property type="match status" value="1"/>
</dbReference>
<dbReference type="AlphaFoldDB" id="A0A238LFZ7"/>
<dbReference type="PROSITE" id="PS50850">
    <property type="entry name" value="MFS"/>
    <property type="match status" value="1"/>
</dbReference>
<dbReference type="GO" id="GO:0005886">
    <property type="term" value="C:plasma membrane"/>
    <property type="evidence" value="ECO:0007669"/>
    <property type="project" value="UniProtKB-SubCell"/>
</dbReference>
<dbReference type="RefSeq" id="WP_211096183.1">
    <property type="nucleotide sequence ID" value="NZ_FXZK01000003.1"/>
</dbReference>
<feature type="transmembrane region" description="Helical" evidence="6">
    <location>
        <begin position="152"/>
        <end position="170"/>
    </location>
</feature>
<dbReference type="Gene3D" id="1.20.1720.10">
    <property type="entry name" value="Multidrug resistance protein D"/>
    <property type="match status" value="1"/>
</dbReference>
<dbReference type="EMBL" id="FXZK01000003">
    <property type="protein sequence ID" value="SMY07886.1"/>
    <property type="molecule type" value="Genomic_DNA"/>
</dbReference>
<feature type="domain" description="Major facilitator superfamily (MFS) profile" evidence="7">
    <location>
        <begin position="1"/>
        <end position="379"/>
    </location>
</feature>
<evidence type="ECO:0000256" key="4">
    <source>
        <dbReference type="ARBA" id="ARBA00022989"/>
    </source>
</evidence>
<feature type="transmembrane region" description="Helical" evidence="6">
    <location>
        <begin position="30"/>
        <end position="50"/>
    </location>
</feature>
<organism evidence="8 9">
    <name type="scientific">Flavimaricola marinus</name>
    <dbReference type="NCBI Taxonomy" id="1819565"/>
    <lineage>
        <taxon>Bacteria</taxon>
        <taxon>Pseudomonadati</taxon>
        <taxon>Pseudomonadota</taxon>
        <taxon>Alphaproteobacteria</taxon>
        <taxon>Rhodobacterales</taxon>
        <taxon>Paracoccaceae</taxon>
        <taxon>Flavimaricola</taxon>
    </lineage>
</organism>
<protein>
    <submittedName>
        <fullName evidence="8">Bicyclomycin resistance protein</fullName>
    </submittedName>
</protein>
<name>A0A238LFZ7_9RHOB</name>
<evidence type="ECO:0000313" key="9">
    <source>
        <dbReference type="Proteomes" id="UP000201613"/>
    </source>
</evidence>
<dbReference type="InterPro" id="IPR020846">
    <property type="entry name" value="MFS_dom"/>
</dbReference>
<reference evidence="8 9" key="1">
    <citation type="submission" date="2017-05" db="EMBL/GenBank/DDBJ databases">
        <authorList>
            <person name="Song R."/>
            <person name="Chenine A.L."/>
            <person name="Ruprecht R.M."/>
        </authorList>
    </citation>
    <scope>NUCLEOTIDE SEQUENCE [LARGE SCALE GENOMIC DNA]</scope>
    <source>
        <strain evidence="8 9">CECT 8899</strain>
    </source>
</reference>
<gene>
    <name evidence="8" type="primary">bcr_2</name>
    <name evidence="8" type="ORF">LOM8899_02029</name>
</gene>
<dbReference type="PANTHER" id="PTHR43124:SF3">
    <property type="entry name" value="CHLORAMPHENICOL EFFLUX PUMP RV0191"/>
    <property type="match status" value="1"/>
</dbReference>
<dbReference type="PANTHER" id="PTHR43124">
    <property type="entry name" value="PURINE EFFLUX PUMP PBUE"/>
    <property type="match status" value="1"/>
</dbReference>
<dbReference type="SUPFAM" id="SSF103473">
    <property type="entry name" value="MFS general substrate transporter"/>
    <property type="match status" value="1"/>
</dbReference>